<dbReference type="InterPro" id="IPR012147">
    <property type="entry name" value="P_Ac_Bu_trans"/>
</dbReference>
<dbReference type="SUPFAM" id="SSF53659">
    <property type="entry name" value="Isocitrate/Isopropylmalate dehydrogenase-like"/>
    <property type="match status" value="1"/>
</dbReference>
<dbReference type="PANTHER" id="PTHR43356:SF2">
    <property type="entry name" value="PHOSPHATE ACETYLTRANSFERASE"/>
    <property type="match status" value="1"/>
</dbReference>
<comment type="similarity">
    <text evidence="1">Belongs to the phosphate acetyltransferase and butyryltransferase family.</text>
</comment>
<dbReference type="Proteomes" id="UP000282321">
    <property type="component" value="Unassembled WGS sequence"/>
</dbReference>
<organism evidence="5 6">
    <name type="scientific">candidate division TA06 bacterium</name>
    <dbReference type="NCBI Taxonomy" id="2250710"/>
    <lineage>
        <taxon>Bacteria</taxon>
        <taxon>Bacteria division TA06</taxon>
    </lineage>
</organism>
<dbReference type="EMBL" id="QNBC01000052">
    <property type="protein sequence ID" value="RKX66204.1"/>
    <property type="molecule type" value="Genomic_DNA"/>
</dbReference>
<dbReference type="InterPro" id="IPR002505">
    <property type="entry name" value="PTA_PTB"/>
</dbReference>
<evidence type="ECO:0000256" key="2">
    <source>
        <dbReference type="ARBA" id="ARBA00022679"/>
    </source>
</evidence>
<evidence type="ECO:0000256" key="1">
    <source>
        <dbReference type="ARBA" id="ARBA00005656"/>
    </source>
</evidence>
<comment type="caution">
    <text evidence="5">The sequence shown here is derived from an EMBL/GenBank/DDBJ whole genome shotgun (WGS) entry which is preliminary data.</text>
</comment>
<dbReference type="InterPro" id="IPR050500">
    <property type="entry name" value="Phos_Acetyltrans/Butyryltrans"/>
</dbReference>
<dbReference type="PANTHER" id="PTHR43356">
    <property type="entry name" value="PHOSPHATE ACETYLTRANSFERASE"/>
    <property type="match status" value="1"/>
</dbReference>
<keyword evidence="2 5" id="KW-0808">Transferase</keyword>
<dbReference type="AlphaFoldDB" id="A0A660S7Z0"/>
<dbReference type="GO" id="GO:0016746">
    <property type="term" value="F:acyltransferase activity"/>
    <property type="evidence" value="ECO:0007669"/>
    <property type="project" value="UniProtKB-KW"/>
</dbReference>
<proteinExistence type="inferred from homology"/>
<keyword evidence="3" id="KW-0012">Acyltransferase</keyword>
<dbReference type="Pfam" id="PF01515">
    <property type="entry name" value="PTA_PTB"/>
    <property type="match status" value="1"/>
</dbReference>
<dbReference type="PIRSF" id="PIRSF000428">
    <property type="entry name" value="P_Ac_trans"/>
    <property type="match status" value="1"/>
</dbReference>
<evidence type="ECO:0000256" key="3">
    <source>
        <dbReference type="ARBA" id="ARBA00023315"/>
    </source>
</evidence>
<accession>A0A660S7Z0</accession>
<dbReference type="Gene3D" id="3.40.718.10">
    <property type="entry name" value="Isopropylmalate Dehydrogenase"/>
    <property type="match status" value="1"/>
</dbReference>
<reference evidence="5 6" key="1">
    <citation type="submission" date="2018-06" db="EMBL/GenBank/DDBJ databases">
        <title>Extensive metabolic versatility and redundancy in microbially diverse, dynamic hydrothermal sediments.</title>
        <authorList>
            <person name="Dombrowski N."/>
            <person name="Teske A."/>
            <person name="Baker B.J."/>
        </authorList>
    </citation>
    <scope>NUCLEOTIDE SEQUENCE [LARGE SCALE GENOMIC DNA]</scope>
    <source>
        <strain evidence="5">B35_G9</strain>
    </source>
</reference>
<evidence type="ECO:0000313" key="6">
    <source>
        <dbReference type="Proteomes" id="UP000282321"/>
    </source>
</evidence>
<evidence type="ECO:0000259" key="4">
    <source>
        <dbReference type="Pfam" id="PF01515"/>
    </source>
</evidence>
<feature type="domain" description="Phosphate acetyl/butaryl transferase" evidence="4">
    <location>
        <begin position="76"/>
        <end position="293"/>
    </location>
</feature>
<name>A0A660S7Z0_UNCT6</name>
<evidence type="ECO:0000313" key="5">
    <source>
        <dbReference type="EMBL" id="RKX66204.1"/>
    </source>
</evidence>
<gene>
    <name evidence="5" type="ORF">DRP44_04625</name>
</gene>
<protein>
    <submittedName>
        <fullName evidence="5">Phosphate butyryltransferase</fullName>
    </submittedName>
</protein>
<sequence length="299" mass="32550">MFNSFNDIYELAKKNGKKRMSVACAADETVLRACYEASQMGIVEAVLTGKRNEISPILEKLGIATDYFEIVEGKDNRDSILKAVKLVRDGDCKFILKGFTQTADFLRGVLDKEIGLRTGRLLSHTAIVEIKKFNRIIQYTDGGMNIYPDLNAKVQILKNAIEFAHAMQIEIPNVAVLGPVEIVNPDIQENLDGAILSKMGQRGQLGKCNVEGPLAMDIILSKEAAEHKKLNCDVCGNTDIILVPNLVSGNAIVKTMVYTSDIELGGVILGAKAPCLLLSRADTLKTKLNSIALGNVVTD</sequence>